<gene>
    <name evidence="2" type="ORF">DWY25_02445</name>
</gene>
<organism evidence="2 3">
    <name type="scientific">Holdemania filiformis</name>
    <dbReference type="NCBI Taxonomy" id="61171"/>
    <lineage>
        <taxon>Bacteria</taxon>
        <taxon>Bacillati</taxon>
        <taxon>Bacillota</taxon>
        <taxon>Erysipelotrichia</taxon>
        <taxon>Erysipelotrichales</taxon>
        <taxon>Erysipelotrichaceae</taxon>
        <taxon>Holdemania</taxon>
    </lineage>
</organism>
<comment type="caution">
    <text evidence="2">The sequence shown here is derived from an EMBL/GenBank/DDBJ whole genome shotgun (WGS) entry which is preliminary data.</text>
</comment>
<feature type="coiled-coil region" evidence="1">
    <location>
        <begin position="46"/>
        <end position="73"/>
    </location>
</feature>
<evidence type="ECO:0008006" key="4">
    <source>
        <dbReference type="Google" id="ProtNLM"/>
    </source>
</evidence>
<keyword evidence="1" id="KW-0175">Coiled coil</keyword>
<protein>
    <recommendedName>
        <fullName evidence="4">Cell division protein FtsL</fullName>
    </recommendedName>
</protein>
<accession>A0A412G5I7</accession>
<dbReference type="AlphaFoldDB" id="A0A412G5I7"/>
<name>A0A412G5I7_9FIRM</name>
<dbReference type="Proteomes" id="UP000284178">
    <property type="component" value="Unassembled WGS sequence"/>
</dbReference>
<evidence type="ECO:0000256" key="1">
    <source>
        <dbReference type="SAM" id="Coils"/>
    </source>
</evidence>
<dbReference type="RefSeq" id="WP_006058889.1">
    <property type="nucleotide sequence ID" value="NZ_CABJCV010000002.1"/>
</dbReference>
<sequence length="100" mass="10922">MAKLVKKKKKLRLEGLAAVLLFFASVCYVSSSLFLRTYNNSLSARQQSVSRDIAALQTENDALKIEVQSLSTRDRVTGIAAEDGMTQNQGNIVTIAKTGE</sequence>
<dbReference type="GeneID" id="83014269"/>
<evidence type="ECO:0000313" key="3">
    <source>
        <dbReference type="Proteomes" id="UP000284178"/>
    </source>
</evidence>
<evidence type="ECO:0000313" key="2">
    <source>
        <dbReference type="EMBL" id="RGR76233.1"/>
    </source>
</evidence>
<dbReference type="EMBL" id="QRUP01000002">
    <property type="protein sequence ID" value="RGR76233.1"/>
    <property type="molecule type" value="Genomic_DNA"/>
</dbReference>
<proteinExistence type="predicted"/>
<reference evidence="2 3" key="1">
    <citation type="submission" date="2018-08" db="EMBL/GenBank/DDBJ databases">
        <title>A genome reference for cultivated species of the human gut microbiota.</title>
        <authorList>
            <person name="Zou Y."/>
            <person name="Xue W."/>
            <person name="Luo G."/>
        </authorList>
    </citation>
    <scope>NUCLEOTIDE SEQUENCE [LARGE SCALE GENOMIC DNA]</scope>
    <source>
        <strain evidence="2 3">AF24-29</strain>
    </source>
</reference>
<keyword evidence="3" id="KW-1185">Reference proteome</keyword>